<dbReference type="NCBIfam" id="TIGR01038">
    <property type="entry name" value="uL22_arch_euk"/>
    <property type="match status" value="1"/>
</dbReference>
<evidence type="ECO:0000313" key="8">
    <source>
        <dbReference type="Proteomes" id="UP000060778"/>
    </source>
</evidence>
<dbReference type="STRING" id="940295.EYM_02505"/>
<evidence type="ECO:0000256" key="4">
    <source>
        <dbReference type="HAMAP-Rule" id="MF_01331"/>
    </source>
</evidence>
<dbReference type="Pfam" id="PF00237">
    <property type="entry name" value="Ribosomal_L22"/>
    <property type="match status" value="1"/>
</dbReference>
<dbReference type="PANTHER" id="PTHR11593">
    <property type="entry name" value="60S RIBOSOMAL PROTEIN L17"/>
    <property type="match status" value="1"/>
</dbReference>
<dbReference type="PROSITE" id="PS00464">
    <property type="entry name" value="RIBOSOMAL_L22"/>
    <property type="match status" value="1"/>
</dbReference>
<protein>
    <recommendedName>
        <fullName evidence="4">Large ribosomal subunit protein uL22</fullName>
    </recommendedName>
</protein>
<dbReference type="PATRIC" id="fig|940295.4.peg.489"/>
<dbReference type="NCBIfam" id="NF003260">
    <property type="entry name" value="PRK04223.1"/>
    <property type="match status" value="1"/>
</dbReference>
<dbReference type="InterPro" id="IPR036394">
    <property type="entry name" value="Ribosomal_uL22_sf"/>
</dbReference>
<evidence type="ECO:0000256" key="6">
    <source>
        <dbReference type="RuleBase" id="RU004007"/>
    </source>
</evidence>
<organism evidence="7 8">
    <name type="scientific">Ignicoccus islandicus DSM 13165</name>
    <dbReference type="NCBI Taxonomy" id="940295"/>
    <lineage>
        <taxon>Archaea</taxon>
        <taxon>Thermoproteota</taxon>
        <taxon>Thermoprotei</taxon>
        <taxon>Desulfurococcales</taxon>
        <taxon>Desulfurococcaceae</taxon>
        <taxon>Ignicoccus</taxon>
    </lineage>
</organism>
<keyword evidence="8" id="KW-1185">Reference proteome</keyword>
<dbReference type="InterPro" id="IPR018260">
    <property type="entry name" value="Ribosomal_uL22_CS"/>
</dbReference>
<dbReference type="GeneID" id="30679899"/>
<dbReference type="InterPro" id="IPR005721">
    <property type="entry name" value="Ribosomal_uL22_euk/arc"/>
</dbReference>
<dbReference type="GO" id="GO:0002181">
    <property type="term" value="P:cytoplasmic translation"/>
    <property type="evidence" value="ECO:0007669"/>
    <property type="project" value="TreeGrafter"/>
</dbReference>
<dbReference type="GO" id="GO:0019843">
    <property type="term" value="F:rRNA binding"/>
    <property type="evidence" value="ECO:0007669"/>
    <property type="project" value="UniProtKB-UniRule"/>
</dbReference>
<dbReference type="GO" id="GO:0003735">
    <property type="term" value="F:structural constituent of ribosome"/>
    <property type="evidence" value="ECO:0007669"/>
    <property type="project" value="UniProtKB-UniRule"/>
</dbReference>
<keyword evidence="4 6" id="KW-0699">rRNA-binding</keyword>
<reference evidence="7 8" key="1">
    <citation type="submission" date="2013-11" db="EMBL/GenBank/DDBJ databases">
        <title>Comparative genomics of Ignicoccus.</title>
        <authorList>
            <person name="Podar M."/>
        </authorList>
    </citation>
    <scope>NUCLEOTIDE SEQUENCE [LARGE SCALE GENOMIC DNA]</scope>
    <source>
        <strain evidence="7 8">DSM 13165</strain>
    </source>
</reference>
<dbReference type="Gene3D" id="3.90.470.10">
    <property type="entry name" value="Ribosomal protein L22/L17"/>
    <property type="match status" value="1"/>
</dbReference>
<dbReference type="InterPro" id="IPR001063">
    <property type="entry name" value="Ribosomal_uL22"/>
</dbReference>
<dbReference type="CDD" id="cd00336">
    <property type="entry name" value="Ribosomal_L22"/>
    <property type="match status" value="1"/>
</dbReference>
<dbReference type="Proteomes" id="UP000060778">
    <property type="component" value="Chromosome"/>
</dbReference>
<evidence type="ECO:0000313" key="7">
    <source>
        <dbReference type="EMBL" id="ALU11559.1"/>
    </source>
</evidence>
<keyword evidence="2 4" id="KW-0689">Ribosomal protein</keyword>
<evidence type="ECO:0000256" key="2">
    <source>
        <dbReference type="ARBA" id="ARBA00022980"/>
    </source>
</evidence>
<evidence type="ECO:0000256" key="1">
    <source>
        <dbReference type="ARBA" id="ARBA00009451"/>
    </source>
</evidence>
<accession>A0A0U3FNK7</accession>
<dbReference type="InterPro" id="IPR057265">
    <property type="entry name" value="Ribosomal_uL22_arc-type"/>
</dbReference>
<dbReference type="PANTHER" id="PTHR11593:SF10">
    <property type="entry name" value="60S RIBOSOMAL PROTEIN L17"/>
    <property type="match status" value="1"/>
</dbReference>
<keyword evidence="3 4" id="KW-0687">Ribonucleoprotein</keyword>
<dbReference type="SUPFAM" id="SSF54843">
    <property type="entry name" value="Ribosomal protein L22"/>
    <property type="match status" value="1"/>
</dbReference>
<evidence type="ECO:0000256" key="5">
    <source>
        <dbReference type="RuleBase" id="RU004005"/>
    </source>
</evidence>
<comment type="function">
    <text evidence="4 6">This protein binds specifically to 23S rRNA. It makes multiple contacts with different domains of the 23S rRNA in the assembled 50S subunit and ribosome.</text>
</comment>
<name>A0A0U3FNK7_9CREN</name>
<keyword evidence="4 6" id="KW-0694">RNA-binding</keyword>
<dbReference type="HAMAP" id="MF_01331_A">
    <property type="entry name" value="Ribosomal_uL22_A"/>
    <property type="match status" value="1"/>
</dbReference>
<dbReference type="OrthoDB" id="314984at2157"/>
<comment type="similarity">
    <text evidence="1 4 5">Belongs to the universal ribosomal protein uL22 family.</text>
</comment>
<proteinExistence type="inferred from homology"/>
<evidence type="ECO:0000256" key="3">
    <source>
        <dbReference type="ARBA" id="ARBA00023274"/>
    </source>
</evidence>
<comment type="function">
    <text evidence="4">The globular domain of the protein is located near the polypeptide exit tunnel on the outside of the subunit, while an extended beta-hairpin is found that lines the wall of the exit tunnel in the center of the 70S ribosome.</text>
</comment>
<dbReference type="AlphaFoldDB" id="A0A0U3FNK7"/>
<dbReference type="EMBL" id="CP006867">
    <property type="protein sequence ID" value="ALU11559.1"/>
    <property type="molecule type" value="Genomic_DNA"/>
</dbReference>
<sequence>MPTWHYSSNLAEERPERTAKAMIWDAPISPKEAAEVARELRGKMLNDAIKFLERVIRMEEAVPLRWYNGKVAHKRGLAAKAGVPSGRYPVKVAKYYLKLLKSVKNNAENKGLDEERLKIVHIASHKGRTLKRWMPRAFGRATPEFERRTHLEVIVEEVK</sequence>
<dbReference type="RefSeq" id="WP_075049513.1">
    <property type="nucleotide sequence ID" value="NZ_CP006867.1"/>
</dbReference>
<gene>
    <name evidence="4" type="primary">rpl22</name>
    <name evidence="7" type="ORF">EYM_02505</name>
</gene>
<dbReference type="GO" id="GO:0022625">
    <property type="term" value="C:cytosolic large ribosomal subunit"/>
    <property type="evidence" value="ECO:0007669"/>
    <property type="project" value="UniProtKB-UniRule"/>
</dbReference>
<comment type="subunit">
    <text evidence="4 6">Part of the 50S ribosomal subunit.</text>
</comment>
<dbReference type="KEGG" id="iis:EYM_02505"/>